<evidence type="ECO:0000313" key="5">
    <source>
        <dbReference type="Proteomes" id="UP000308121"/>
    </source>
</evidence>
<evidence type="ECO:0000313" key="4">
    <source>
        <dbReference type="EMBL" id="TKR22919.1"/>
    </source>
</evidence>
<reference evidence="4 5" key="1">
    <citation type="submission" date="2019-05" db="EMBL/GenBank/DDBJ databases">
        <title>Genome sequence of Cellulomonas hominis strain CS1.</title>
        <authorList>
            <person name="Belmont J."/>
            <person name="Maclea K.S."/>
        </authorList>
    </citation>
    <scope>NUCLEOTIDE SEQUENCE [LARGE SCALE GENOMIC DNA]</scope>
    <source>
        <strain evidence="4 5">CS1</strain>
    </source>
</reference>
<dbReference type="InterPro" id="IPR027381">
    <property type="entry name" value="LytR/CpsA/Psr_C"/>
</dbReference>
<dbReference type="EMBL" id="SZYE01000126">
    <property type="protein sequence ID" value="TKR22919.1"/>
    <property type="molecule type" value="Genomic_DNA"/>
</dbReference>
<keyword evidence="2" id="KW-1133">Transmembrane helix</keyword>
<feature type="compositionally biased region" description="Low complexity" evidence="1">
    <location>
        <begin position="215"/>
        <end position="226"/>
    </location>
</feature>
<proteinExistence type="predicted"/>
<feature type="region of interest" description="Disordered" evidence="1">
    <location>
        <begin position="203"/>
        <end position="226"/>
    </location>
</feature>
<dbReference type="OrthoDB" id="3267444at2"/>
<evidence type="ECO:0000259" key="3">
    <source>
        <dbReference type="Pfam" id="PF13399"/>
    </source>
</evidence>
<feature type="domain" description="LytR/CpsA/Psr regulator C-terminal" evidence="3">
    <location>
        <begin position="84"/>
        <end position="173"/>
    </location>
</feature>
<dbReference type="Proteomes" id="UP000308121">
    <property type="component" value="Unassembled WGS sequence"/>
</dbReference>
<evidence type="ECO:0000256" key="2">
    <source>
        <dbReference type="SAM" id="Phobius"/>
    </source>
</evidence>
<evidence type="ECO:0000256" key="1">
    <source>
        <dbReference type="SAM" id="MobiDB-lite"/>
    </source>
</evidence>
<sequence>MSADRTPDAARQRRRRHTRERQAVVFGVLLGGLAVAAFGAAAVYTGNVSLPFLSRDFSSPEPTGLAAEDSPCPPEGATPVPYGQVSLNVLNGTNRVGLAGDTAAALSQRGFTVAQQLNASQMGYSTYAGTALIQFGTQGVAAAYTVAAQFDTPQLVLDTRADASVDVVVGSSYNALVAASDVVLVADQPFAVPEGCIALDQVTPVPQATPPPATEAPAEEQAAAEG</sequence>
<gene>
    <name evidence="4" type="ORF">FA014_13865</name>
</gene>
<feature type="transmembrane region" description="Helical" evidence="2">
    <location>
        <begin position="23"/>
        <end position="44"/>
    </location>
</feature>
<organism evidence="4 5">
    <name type="scientific">Cellulomonas hominis</name>
    <dbReference type="NCBI Taxonomy" id="156981"/>
    <lineage>
        <taxon>Bacteria</taxon>
        <taxon>Bacillati</taxon>
        <taxon>Actinomycetota</taxon>
        <taxon>Actinomycetes</taxon>
        <taxon>Micrococcales</taxon>
        <taxon>Cellulomonadaceae</taxon>
        <taxon>Cellulomonas</taxon>
    </lineage>
</organism>
<keyword evidence="2" id="KW-0472">Membrane</keyword>
<accession>A0A7Z8JY78</accession>
<dbReference type="Pfam" id="PF13399">
    <property type="entry name" value="LytR_C"/>
    <property type="match status" value="1"/>
</dbReference>
<dbReference type="AlphaFoldDB" id="A0A7Z8JY78"/>
<dbReference type="RefSeq" id="WP_154730252.1">
    <property type="nucleotide sequence ID" value="NZ_SZYE01000126.1"/>
</dbReference>
<name>A0A7Z8JY78_9CELL</name>
<comment type="caution">
    <text evidence="4">The sequence shown here is derived from an EMBL/GenBank/DDBJ whole genome shotgun (WGS) entry which is preliminary data.</text>
</comment>
<keyword evidence="2" id="KW-0812">Transmembrane</keyword>
<protein>
    <submittedName>
        <fullName evidence="4">LytR family transcriptional regulator</fullName>
    </submittedName>
</protein>
<dbReference type="Gene3D" id="3.30.70.2390">
    <property type="match status" value="1"/>
</dbReference>